<dbReference type="EMBL" id="LQPC01000019">
    <property type="protein sequence ID" value="ORV91025.1"/>
    <property type="molecule type" value="Genomic_DNA"/>
</dbReference>
<dbReference type="SUPFAM" id="SSF50331">
    <property type="entry name" value="MOP-like"/>
    <property type="match status" value="1"/>
</dbReference>
<dbReference type="InterPro" id="IPR008995">
    <property type="entry name" value="Mo/tungstate-bd_C_term_dom"/>
</dbReference>
<evidence type="ECO:0000256" key="4">
    <source>
        <dbReference type="ARBA" id="ARBA00022840"/>
    </source>
</evidence>
<dbReference type="AlphaFoldDB" id="A0A1X1WWL2"/>
<protein>
    <recommendedName>
        <fullName evidence="7">Spermidine/putrescine import ATP-binding protein PotA</fullName>
        <ecNumber evidence="7">7.6.2.11</ecNumber>
    </recommendedName>
</protein>
<dbReference type="InterPro" id="IPR013611">
    <property type="entry name" value="Transp-assoc_OB_typ2"/>
</dbReference>
<evidence type="ECO:0000256" key="2">
    <source>
        <dbReference type="ARBA" id="ARBA00022475"/>
    </source>
</evidence>
<evidence type="ECO:0000256" key="3">
    <source>
        <dbReference type="ARBA" id="ARBA00022741"/>
    </source>
</evidence>
<dbReference type="Gene3D" id="2.40.50.100">
    <property type="match status" value="1"/>
</dbReference>
<sequence length="370" mass="40480">MTKRFGDYVAVADADFSIASGEFFSMLGPSGCGKTTTLRMIAGFETPTEGAIRLEGADVSRTPPNKRNVNTVFQHYALFPHMTVWDNVAYGPRSRKLDKGETRKRVDELLEIVRLTDFAERKPAQLSGGQQQRVALARALVNYPSALLLDEPLGALDLKLRHVMQFELKRIQREVGITFIYVTHDQEEALTMSDRIAVMNAGNVEQIGSPTEIYDRPATVFVASFIGQANLWAGRQTGRANRDFVEIDVLGSTLKARAGETTIEPGGHATLMVRPERIRVTPSSQDVPPGDVAGVPAKVVDLTFQGPVVRLSLAAPDESTVIAHVGPEQDLPLLRPGDEVFVSWSPDASLVLPGDDIPTTEDLEEMLDDS</sequence>
<evidence type="ECO:0000256" key="6">
    <source>
        <dbReference type="ARBA" id="ARBA00023136"/>
    </source>
</evidence>
<accession>A0A1X1WWL2</accession>
<dbReference type="InterPro" id="IPR005893">
    <property type="entry name" value="PotA-like"/>
</dbReference>
<dbReference type="NCBIfam" id="TIGR01187">
    <property type="entry name" value="potA"/>
    <property type="match status" value="1"/>
</dbReference>
<dbReference type="SMART" id="SM00382">
    <property type="entry name" value="AAA"/>
    <property type="match status" value="1"/>
</dbReference>
<reference evidence="9 10" key="1">
    <citation type="submission" date="2016-01" db="EMBL/GenBank/DDBJ databases">
        <title>The new phylogeny of the genus Mycobacterium.</title>
        <authorList>
            <person name="Tarcisio F."/>
            <person name="Conor M."/>
            <person name="Antonella G."/>
            <person name="Elisabetta G."/>
            <person name="Giulia F.S."/>
            <person name="Sara T."/>
            <person name="Anna F."/>
            <person name="Clotilde B."/>
            <person name="Roberto B."/>
            <person name="Veronica D.S."/>
            <person name="Fabio R."/>
            <person name="Monica P."/>
            <person name="Olivier J."/>
            <person name="Enrico T."/>
            <person name="Nicola S."/>
        </authorList>
    </citation>
    <scope>NUCLEOTIDE SEQUENCE [LARGE SCALE GENOMIC DNA]</scope>
    <source>
        <strain evidence="9 10">DSM 45541</strain>
    </source>
</reference>
<comment type="function">
    <text evidence="7">Part of the ABC transporter complex PotABCD involved in spermidine/putrescine import. Responsible for energy coupling to the transport system.</text>
</comment>
<keyword evidence="6 7" id="KW-0472">Membrane</keyword>
<comment type="subunit">
    <text evidence="7">The complex is composed of two ATP-binding proteins (PotA), two transmembrane proteins (PotB and PotC) and a solute-binding protein (PotD).</text>
</comment>
<dbReference type="InterPro" id="IPR017871">
    <property type="entry name" value="ABC_transporter-like_CS"/>
</dbReference>
<dbReference type="FunFam" id="3.40.50.300:FF:000133">
    <property type="entry name" value="Spermidine/putrescine import ATP-binding protein PotA"/>
    <property type="match status" value="1"/>
</dbReference>
<dbReference type="InterPro" id="IPR003439">
    <property type="entry name" value="ABC_transporter-like_ATP-bd"/>
</dbReference>
<dbReference type="InterPro" id="IPR017879">
    <property type="entry name" value="PotA_ATP-bd"/>
</dbReference>
<keyword evidence="1 7" id="KW-0813">Transport</keyword>
<comment type="caution">
    <text evidence="9">The sequence shown here is derived from an EMBL/GenBank/DDBJ whole genome shotgun (WGS) entry which is preliminary data.</text>
</comment>
<keyword evidence="4 7" id="KW-0067">ATP-binding</keyword>
<keyword evidence="5 7" id="KW-1278">Translocase</keyword>
<dbReference type="CDD" id="cd03300">
    <property type="entry name" value="ABC_PotA_N"/>
    <property type="match status" value="1"/>
</dbReference>
<dbReference type="InterPro" id="IPR003593">
    <property type="entry name" value="AAA+_ATPase"/>
</dbReference>
<keyword evidence="2 7" id="KW-1003">Cell membrane</keyword>
<dbReference type="PROSITE" id="PS00211">
    <property type="entry name" value="ABC_TRANSPORTER_1"/>
    <property type="match status" value="1"/>
</dbReference>
<dbReference type="GO" id="GO:0005524">
    <property type="term" value="F:ATP binding"/>
    <property type="evidence" value="ECO:0007669"/>
    <property type="project" value="UniProtKB-KW"/>
</dbReference>
<evidence type="ECO:0000256" key="1">
    <source>
        <dbReference type="ARBA" id="ARBA00022448"/>
    </source>
</evidence>
<dbReference type="SUPFAM" id="SSF52540">
    <property type="entry name" value="P-loop containing nucleoside triphosphate hydrolases"/>
    <property type="match status" value="1"/>
</dbReference>
<evidence type="ECO:0000256" key="5">
    <source>
        <dbReference type="ARBA" id="ARBA00022967"/>
    </source>
</evidence>
<name>A0A1X1WWL2_MYCIR</name>
<evidence type="ECO:0000313" key="10">
    <source>
        <dbReference type="Proteomes" id="UP000193622"/>
    </source>
</evidence>
<feature type="domain" description="ABC transporter" evidence="8">
    <location>
        <begin position="1"/>
        <end position="226"/>
    </location>
</feature>
<dbReference type="PANTHER" id="PTHR42781:SF4">
    <property type="entry name" value="SPERMIDINE_PUTRESCINE IMPORT ATP-BINDING PROTEIN POTA"/>
    <property type="match status" value="1"/>
</dbReference>
<proteinExistence type="inferred from homology"/>
<dbReference type="GO" id="GO:0016887">
    <property type="term" value="F:ATP hydrolysis activity"/>
    <property type="evidence" value="ECO:0007669"/>
    <property type="project" value="InterPro"/>
</dbReference>
<organism evidence="9 10">
    <name type="scientific">Mycolicibacterium iranicum</name>
    <name type="common">Mycobacterium iranicum</name>
    <dbReference type="NCBI Taxonomy" id="912594"/>
    <lineage>
        <taxon>Bacteria</taxon>
        <taxon>Bacillati</taxon>
        <taxon>Actinomycetota</taxon>
        <taxon>Actinomycetes</taxon>
        <taxon>Mycobacteriales</taxon>
        <taxon>Mycobacteriaceae</taxon>
        <taxon>Mycolicibacterium</taxon>
    </lineage>
</organism>
<dbReference type="Gene3D" id="3.40.50.300">
    <property type="entry name" value="P-loop containing nucleotide triphosphate hydrolases"/>
    <property type="match status" value="1"/>
</dbReference>
<dbReference type="PANTHER" id="PTHR42781">
    <property type="entry name" value="SPERMIDINE/PUTRESCINE IMPORT ATP-BINDING PROTEIN POTA"/>
    <property type="match status" value="1"/>
</dbReference>
<evidence type="ECO:0000313" key="9">
    <source>
        <dbReference type="EMBL" id="ORV91025.1"/>
    </source>
</evidence>
<keyword evidence="3 7" id="KW-0547">Nucleotide-binding</keyword>
<comment type="similarity">
    <text evidence="7">Belongs to the ABC transporter superfamily. Spermidine/putrescine importer (TC 3.A.1.11.1) family.</text>
</comment>
<dbReference type="InterPro" id="IPR050093">
    <property type="entry name" value="ABC_SmlMolc_Importer"/>
</dbReference>
<dbReference type="PROSITE" id="PS50893">
    <property type="entry name" value="ABC_TRANSPORTER_2"/>
    <property type="match status" value="1"/>
</dbReference>
<dbReference type="GO" id="GO:0043190">
    <property type="term" value="C:ATP-binding cassette (ABC) transporter complex"/>
    <property type="evidence" value="ECO:0007669"/>
    <property type="project" value="InterPro"/>
</dbReference>
<evidence type="ECO:0000259" key="8">
    <source>
        <dbReference type="PROSITE" id="PS50893"/>
    </source>
</evidence>
<dbReference type="Proteomes" id="UP000193622">
    <property type="component" value="Unassembled WGS sequence"/>
</dbReference>
<comment type="catalytic activity">
    <reaction evidence="7">
        <text>ATP + H2O + polyamine-[polyamine-binding protein]Side 1 = ADP + phosphate + polyamineSide 2 + [polyamine-binding protein]Side 1.</text>
        <dbReference type="EC" id="7.6.2.11"/>
    </reaction>
</comment>
<gene>
    <name evidence="7" type="primary">potA</name>
    <name evidence="9" type="ORF">AWC12_05625</name>
</gene>
<evidence type="ECO:0000256" key="7">
    <source>
        <dbReference type="RuleBase" id="RU364083"/>
    </source>
</evidence>
<dbReference type="InterPro" id="IPR027417">
    <property type="entry name" value="P-loop_NTPase"/>
</dbReference>
<dbReference type="Pfam" id="PF08402">
    <property type="entry name" value="TOBE_2"/>
    <property type="match status" value="1"/>
</dbReference>
<dbReference type="RefSeq" id="WP_085172621.1">
    <property type="nucleotide sequence ID" value="NZ_LQPC01000019.1"/>
</dbReference>
<dbReference type="GO" id="GO:0015594">
    <property type="term" value="F:ABC-type putrescine transporter activity"/>
    <property type="evidence" value="ECO:0007669"/>
    <property type="project" value="InterPro"/>
</dbReference>
<dbReference type="Pfam" id="PF00005">
    <property type="entry name" value="ABC_tran"/>
    <property type="match status" value="1"/>
</dbReference>
<dbReference type="EC" id="7.6.2.11" evidence="7"/>